<organism evidence="1 2">
    <name type="scientific">Nephila pilipes</name>
    <name type="common">Giant wood spider</name>
    <name type="synonym">Nephila maculata</name>
    <dbReference type="NCBI Taxonomy" id="299642"/>
    <lineage>
        <taxon>Eukaryota</taxon>
        <taxon>Metazoa</taxon>
        <taxon>Ecdysozoa</taxon>
        <taxon>Arthropoda</taxon>
        <taxon>Chelicerata</taxon>
        <taxon>Arachnida</taxon>
        <taxon>Araneae</taxon>
        <taxon>Araneomorphae</taxon>
        <taxon>Entelegynae</taxon>
        <taxon>Araneoidea</taxon>
        <taxon>Nephilidae</taxon>
        <taxon>Nephila</taxon>
    </lineage>
</organism>
<dbReference type="AlphaFoldDB" id="A0A8X6Q5N7"/>
<sequence>MIPQFGIAQGIIDNTSFARLLSVDSYACHDTSMFAEIPDLCFRKTGKERGWRISGKPGMEEYSSTSQRPNIIPRTKTPFLLYSKLQNKKHASPATAQYWRNSSEAAFHLRAILPGGMKSLRADESLKRWWRDA</sequence>
<keyword evidence="2" id="KW-1185">Reference proteome</keyword>
<reference evidence="1" key="1">
    <citation type="submission" date="2020-08" db="EMBL/GenBank/DDBJ databases">
        <title>Multicomponent nature underlies the extraordinary mechanical properties of spider dragline silk.</title>
        <authorList>
            <person name="Kono N."/>
            <person name="Nakamura H."/>
            <person name="Mori M."/>
            <person name="Yoshida Y."/>
            <person name="Ohtoshi R."/>
            <person name="Malay A.D."/>
            <person name="Moran D.A.P."/>
            <person name="Tomita M."/>
            <person name="Numata K."/>
            <person name="Arakawa K."/>
        </authorList>
    </citation>
    <scope>NUCLEOTIDE SEQUENCE</scope>
</reference>
<dbReference type="Proteomes" id="UP000887013">
    <property type="component" value="Unassembled WGS sequence"/>
</dbReference>
<dbReference type="EMBL" id="BMAW01076479">
    <property type="protein sequence ID" value="GFU01682.1"/>
    <property type="molecule type" value="Genomic_DNA"/>
</dbReference>
<gene>
    <name evidence="1" type="ORF">NPIL_684061</name>
</gene>
<name>A0A8X6Q5N7_NEPPI</name>
<protein>
    <submittedName>
        <fullName evidence="1">Uncharacterized protein</fullName>
    </submittedName>
</protein>
<evidence type="ECO:0000313" key="2">
    <source>
        <dbReference type="Proteomes" id="UP000887013"/>
    </source>
</evidence>
<accession>A0A8X6Q5N7</accession>
<comment type="caution">
    <text evidence="1">The sequence shown here is derived from an EMBL/GenBank/DDBJ whole genome shotgun (WGS) entry which is preliminary data.</text>
</comment>
<proteinExistence type="predicted"/>
<evidence type="ECO:0000313" key="1">
    <source>
        <dbReference type="EMBL" id="GFU01682.1"/>
    </source>
</evidence>